<keyword evidence="1" id="KW-0547">Nucleotide-binding</keyword>
<organism evidence="1 2">
    <name type="scientific">Nonomuraea insulae</name>
    <dbReference type="NCBI Taxonomy" id="1616787"/>
    <lineage>
        <taxon>Bacteria</taxon>
        <taxon>Bacillati</taxon>
        <taxon>Actinomycetota</taxon>
        <taxon>Actinomycetes</taxon>
        <taxon>Streptosporangiales</taxon>
        <taxon>Streptosporangiaceae</taxon>
        <taxon>Nonomuraea</taxon>
    </lineage>
</organism>
<name>A0ABW1D4E0_9ACTN</name>
<dbReference type="SUPFAM" id="SSF52540">
    <property type="entry name" value="P-loop containing nucleoside triphosphate hydrolases"/>
    <property type="match status" value="1"/>
</dbReference>
<evidence type="ECO:0000313" key="2">
    <source>
        <dbReference type="Proteomes" id="UP001596058"/>
    </source>
</evidence>
<dbReference type="Pfam" id="PF13671">
    <property type="entry name" value="AAA_33"/>
    <property type="match status" value="1"/>
</dbReference>
<dbReference type="Proteomes" id="UP001596058">
    <property type="component" value="Unassembled WGS sequence"/>
</dbReference>
<comment type="caution">
    <text evidence="1">The sequence shown here is derived from an EMBL/GenBank/DDBJ whole genome shotgun (WGS) entry which is preliminary data.</text>
</comment>
<reference evidence="2" key="1">
    <citation type="journal article" date="2019" name="Int. J. Syst. Evol. Microbiol.">
        <title>The Global Catalogue of Microorganisms (GCM) 10K type strain sequencing project: providing services to taxonomists for standard genome sequencing and annotation.</title>
        <authorList>
            <consortium name="The Broad Institute Genomics Platform"/>
            <consortium name="The Broad Institute Genome Sequencing Center for Infectious Disease"/>
            <person name="Wu L."/>
            <person name="Ma J."/>
        </authorList>
    </citation>
    <scope>NUCLEOTIDE SEQUENCE [LARGE SCALE GENOMIC DNA]</scope>
    <source>
        <strain evidence="2">CCUG 53903</strain>
    </source>
</reference>
<dbReference type="EMBL" id="JBHSPA010000073">
    <property type="protein sequence ID" value="MFC5832257.1"/>
    <property type="molecule type" value="Genomic_DNA"/>
</dbReference>
<sequence>MIIWLNGTFGAGKTTTSAEVAKIVPEATVFDSEQVGSMLRHVKRLPRVTDFQHWPPWRALVVQTATQLLDYFGGVLVIPQTVLIEQYWTEIRTGLEKAGIPLHHFLLHADRDTLIHRIENDTIVNERDSVVNDAGSWRMNHLPAYEEALLWLRRETREIDTTDIPPREVASLVASKVVTN</sequence>
<accession>A0ABW1D4E0</accession>
<gene>
    <name evidence="1" type="ORF">ACFPZ3_51125</name>
</gene>
<evidence type="ECO:0000313" key="1">
    <source>
        <dbReference type="EMBL" id="MFC5832257.1"/>
    </source>
</evidence>
<keyword evidence="1" id="KW-0067">ATP-binding</keyword>
<proteinExistence type="predicted"/>
<protein>
    <submittedName>
        <fullName evidence="1">ATP-binding protein</fullName>
    </submittedName>
</protein>
<dbReference type="GO" id="GO:0005524">
    <property type="term" value="F:ATP binding"/>
    <property type="evidence" value="ECO:0007669"/>
    <property type="project" value="UniProtKB-KW"/>
</dbReference>
<keyword evidence="2" id="KW-1185">Reference proteome</keyword>
<dbReference type="InterPro" id="IPR027417">
    <property type="entry name" value="P-loop_NTPase"/>
</dbReference>
<dbReference type="Gene3D" id="3.40.50.300">
    <property type="entry name" value="P-loop containing nucleotide triphosphate hydrolases"/>
    <property type="match status" value="1"/>
</dbReference>
<dbReference type="RefSeq" id="WP_379521708.1">
    <property type="nucleotide sequence ID" value="NZ_JBHSPA010000073.1"/>
</dbReference>